<evidence type="ECO:0000256" key="4">
    <source>
        <dbReference type="ARBA" id="ARBA00022679"/>
    </source>
</evidence>
<evidence type="ECO:0000259" key="9">
    <source>
        <dbReference type="PROSITE" id="PS51285"/>
    </source>
</evidence>
<dbReference type="InterPro" id="IPR000961">
    <property type="entry name" value="AGC-kinase_C"/>
</dbReference>
<dbReference type="PROSITE" id="PS50011">
    <property type="entry name" value="PROTEIN_KINASE_DOM"/>
    <property type="match status" value="1"/>
</dbReference>
<comment type="caution">
    <text evidence="10">The sequence shown here is derived from an EMBL/GenBank/DDBJ whole genome shotgun (WGS) entry which is preliminary data.</text>
</comment>
<dbReference type="InterPro" id="IPR036871">
    <property type="entry name" value="PX_dom_sf"/>
</dbReference>
<dbReference type="PROSITE" id="PS51285">
    <property type="entry name" value="AGC_KINASE_CTER"/>
    <property type="match status" value="1"/>
</dbReference>
<dbReference type="SMART" id="SM00133">
    <property type="entry name" value="S_TK_X"/>
    <property type="match status" value="1"/>
</dbReference>
<gene>
    <name evidence="10" type="ORF">INT47_005370</name>
</gene>
<dbReference type="PANTHER" id="PTHR24351">
    <property type="entry name" value="RIBOSOMAL PROTEIN S6 KINASE"/>
    <property type="match status" value="1"/>
</dbReference>
<evidence type="ECO:0000259" key="8">
    <source>
        <dbReference type="PROSITE" id="PS50011"/>
    </source>
</evidence>
<dbReference type="FunFam" id="3.30.200.20:FF:000042">
    <property type="entry name" value="Aurora kinase A"/>
    <property type="match status" value="1"/>
</dbReference>
<dbReference type="InterPro" id="IPR045270">
    <property type="entry name" value="STKc_AGC"/>
</dbReference>
<proteinExistence type="inferred from homology"/>
<dbReference type="SUPFAM" id="SSF64268">
    <property type="entry name" value="PX domain"/>
    <property type="match status" value="1"/>
</dbReference>
<accession>A0A8H7QNT3</accession>
<evidence type="ECO:0000313" key="11">
    <source>
        <dbReference type="Proteomes" id="UP000603453"/>
    </source>
</evidence>
<evidence type="ECO:0000256" key="3">
    <source>
        <dbReference type="ARBA" id="ARBA00022553"/>
    </source>
</evidence>
<keyword evidence="7" id="KW-0067">ATP-binding</keyword>
<dbReference type="AlphaFoldDB" id="A0A8H7QNT3"/>
<evidence type="ECO:0000256" key="1">
    <source>
        <dbReference type="ARBA" id="ARBA00009903"/>
    </source>
</evidence>
<evidence type="ECO:0000256" key="6">
    <source>
        <dbReference type="ARBA" id="ARBA00022777"/>
    </source>
</evidence>
<dbReference type="Gene3D" id="3.30.1520.10">
    <property type="entry name" value="Phox-like domain"/>
    <property type="match status" value="1"/>
</dbReference>
<dbReference type="FunFam" id="1.10.510.10:FF:000008">
    <property type="entry name" value="Non-specific serine/threonine protein kinase"/>
    <property type="match status" value="1"/>
</dbReference>
<dbReference type="Gene3D" id="3.30.200.20">
    <property type="entry name" value="Phosphorylase Kinase, domain 1"/>
    <property type="match status" value="1"/>
</dbReference>
<evidence type="ECO:0000256" key="5">
    <source>
        <dbReference type="ARBA" id="ARBA00022741"/>
    </source>
</evidence>
<dbReference type="GO" id="GO:0035091">
    <property type="term" value="F:phosphatidylinositol binding"/>
    <property type="evidence" value="ECO:0007669"/>
    <property type="project" value="InterPro"/>
</dbReference>
<feature type="domain" description="Protein kinase" evidence="8">
    <location>
        <begin position="210"/>
        <end position="473"/>
    </location>
</feature>
<dbReference type="InterPro" id="IPR017892">
    <property type="entry name" value="Pkinase_C"/>
</dbReference>
<name>A0A8H7QNT3_9FUNG</name>
<evidence type="ECO:0000256" key="7">
    <source>
        <dbReference type="ARBA" id="ARBA00022840"/>
    </source>
</evidence>
<keyword evidence="5" id="KW-0547">Nucleotide-binding</keyword>
<keyword evidence="6" id="KW-0418">Kinase</keyword>
<dbReference type="CDD" id="cd05123">
    <property type="entry name" value="STKc_AGC"/>
    <property type="match status" value="1"/>
</dbReference>
<organism evidence="10 11">
    <name type="scientific">Mucor saturninus</name>
    <dbReference type="NCBI Taxonomy" id="64648"/>
    <lineage>
        <taxon>Eukaryota</taxon>
        <taxon>Fungi</taxon>
        <taxon>Fungi incertae sedis</taxon>
        <taxon>Mucoromycota</taxon>
        <taxon>Mucoromycotina</taxon>
        <taxon>Mucoromycetes</taxon>
        <taxon>Mucorales</taxon>
        <taxon>Mucorineae</taxon>
        <taxon>Mucoraceae</taxon>
        <taxon>Mucor</taxon>
    </lineage>
</organism>
<dbReference type="InterPro" id="IPR008271">
    <property type="entry name" value="Ser/Thr_kinase_AS"/>
</dbReference>
<dbReference type="SMART" id="SM00220">
    <property type="entry name" value="S_TKc"/>
    <property type="match status" value="1"/>
</dbReference>
<dbReference type="PROSITE" id="PS00108">
    <property type="entry name" value="PROTEIN_KINASE_ST"/>
    <property type="match status" value="1"/>
</dbReference>
<dbReference type="Proteomes" id="UP000603453">
    <property type="component" value="Unassembled WGS sequence"/>
</dbReference>
<reference evidence="10" key="1">
    <citation type="submission" date="2020-12" db="EMBL/GenBank/DDBJ databases">
        <title>Metabolic potential, ecology and presence of endohyphal bacteria is reflected in genomic diversity of Mucoromycotina.</title>
        <authorList>
            <person name="Muszewska A."/>
            <person name="Okrasinska A."/>
            <person name="Steczkiewicz K."/>
            <person name="Drgas O."/>
            <person name="Orlowska M."/>
            <person name="Perlinska-Lenart U."/>
            <person name="Aleksandrzak-Piekarczyk T."/>
            <person name="Szatraj K."/>
            <person name="Zielenkiewicz U."/>
            <person name="Pilsyk S."/>
            <person name="Malc E."/>
            <person name="Mieczkowski P."/>
            <person name="Kruszewska J.S."/>
            <person name="Biernat P."/>
            <person name="Pawlowska J."/>
        </authorList>
    </citation>
    <scope>NUCLEOTIDE SEQUENCE</scope>
    <source>
        <strain evidence="10">WA0000017839</strain>
    </source>
</reference>
<dbReference type="Gene3D" id="1.10.510.10">
    <property type="entry name" value="Transferase(Phosphotransferase) domain 1"/>
    <property type="match status" value="1"/>
</dbReference>
<evidence type="ECO:0000313" key="10">
    <source>
        <dbReference type="EMBL" id="KAG2196034.1"/>
    </source>
</evidence>
<protein>
    <submittedName>
        <fullName evidence="10">Uncharacterized protein</fullName>
    </submittedName>
</protein>
<comment type="similarity">
    <text evidence="1">Belongs to the protein kinase superfamily. AGC Ser/Thr protein kinase family.</text>
</comment>
<dbReference type="InterPro" id="IPR011009">
    <property type="entry name" value="Kinase-like_dom_sf"/>
</dbReference>
<evidence type="ECO:0000256" key="2">
    <source>
        <dbReference type="ARBA" id="ARBA00022527"/>
    </source>
</evidence>
<dbReference type="GO" id="GO:0005524">
    <property type="term" value="F:ATP binding"/>
    <property type="evidence" value="ECO:0007669"/>
    <property type="project" value="UniProtKB-KW"/>
</dbReference>
<dbReference type="EMBL" id="JAEPRD010000155">
    <property type="protein sequence ID" value="KAG2196034.1"/>
    <property type="molecule type" value="Genomic_DNA"/>
</dbReference>
<feature type="domain" description="AGC-kinase C-terminal" evidence="9">
    <location>
        <begin position="475"/>
        <end position="558"/>
    </location>
</feature>
<dbReference type="GO" id="GO:0004674">
    <property type="term" value="F:protein serine/threonine kinase activity"/>
    <property type="evidence" value="ECO:0007669"/>
    <property type="project" value="UniProtKB-KW"/>
</dbReference>
<dbReference type="InterPro" id="IPR000719">
    <property type="entry name" value="Prot_kinase_dom"/>
</dbReference>
<keyword evidence="11" id="KW-1185">Reference proteome</keyword>
<dbReference type="SUPFAM" id="SSF56112">
    <property type="entry name" value="Protein kinase-like (PK-like)"/>
    <property type="match status" value="1"/>
</dbReference>
<keyword evidence="2" id="KW-0723">Serine/threonine-protein kinase</keyword>
<dbReference type="OrthoDB" id="63267at2759"/>
<dbReference type="Pfam" id="PF00069">
    <property type="entry name" value="Pkinase"/>
    <property type="match status" value="1"/>
</dbReference>
<dbReference type="Pfam" id="PF00433">
    <property type="entry name" value="Pkinase_C"/>
    <property type="match status" value="1"/>
</dbReference>
<keyword evidence="4" id="KW-0808">Transferase</keyword>
<sequence length="606" mass="70033">MLEDDTNHYSLIRYMNDFKELDTLILKYFPKQRVPLPKLANPSDTSKKRSLFSLKKKSNTELLEQYLHRCIYGLIGQSSLFRDFLSAQRDEDRIISKVDVRQLVTQHVVQASSPEQHQDPLLMTPPHTFKRKRANTSCQQISHSDVTLPPSPPSSISITSIPLIKRQLNAYNYDNELISRPYNMLNFSMCGSDSEDEYPMDTSHKNINDYQLIKVLGQGAAGKVILVRENASRKLYALKAINKSWNITKREVDNLKMERDILATLSQIYHPFIIQLQSAFQDQQNLYLVLEYHAGADLATLLQRYIKFPEEQCRLYAAEMLMGLQELHRHHILYRDLKPENVLLAADGHIVLTDFGLSKMFEGEDKYEHRTMSFCGTPEYLAPEIIRQEEYSYAADYWSLGTMMYEMITGVTPFMAENLQDMYTRIVYGDLLFPHGFDPEALDIISGLLERDPLDRLGAGFGGVFELRTHAYFAGHLNWKDVHAKKIRPLYVPPMASETDLSNFDPEFLNMSTHLKEENDQAIILRQKWLPDTCPAGLVKDAFRGFSFADKNTNLDMPYESELSFLSDEYMLYGEEDDDEYICRTDVDYYANNIPSVSHKPFKLQC</sequence>
<keyword evidence="3" id="KW-0597">Phosphoprotein</keyword>